<sequence>MEIQVQELLERIRNEGIETAKKQAEEIIEKAQAQADEIIARAKKEAEEALTEAERRIASMDAASRESLLQASRDTMIALKQSVRMFVESALNADIEAAFDAKMAAQVIPEIVRILASSQSGDIEVLLPPTLEEKIDASIAARLSKELARGITFKPYPAIDAGFRVAVEGSAVQFDFTSESIAQILSVRVNRLLAEYLKEASGSLT</sequence>
<gene>
    <name evidence="2" type="ORF">SPIROBIBN47_110054</name>
</gene>
<name>A0A3P3XFW3_9SPIR</name>
<dbReference type="AlphaFoldDB" id="A0A3P3XFW3"/>
<keyword evidence="1" id="KW-0175">Coiled coil</keyword>
<evidence type="ECO:0000313" key="2">
    <source>
        <dbReference type="EMBL" id="SLM10149.1"/>
    </source>
</evidence>
<accession>A0A3P3XFW3</accession>
<reference evidence="2" key="1">
    <citation type="submission" date="2017-02" db="EMBL/GenBank/DDBJ databases">
        <authorList>
            <person name="Regsiter A."/>
            <person name="William W."/>
        </authorList>
    </citation>
    <scope>NUCLEOTIDE SEQUENCE</scope>
    <source>
        <strain evidence="2">Bib</strain>
    </source>
</reference>
<feature type="coiled-coil region" evidence="1">
    <location>
        <begin position="14"/>
        <end position="63"/>
    </location>
</feature>
<organism evidence="2">
    <name type="scientific">uncultured spirochete</name>
    <dbReference type="NCBI Taxonomy" id="156406"/>
    <lineage>
        <taxon>Bacteria</taxon>
        <taxon>Pseudomonadati</taxon>
        <taxon>Spirochaetota</taxon>
        <taxon>Spirochaetia</taxon>
        <taxon>Spirochaetales</taxon>
        <taxon>environmental samples</taxon>
    </lineage>
</organism>
<dbReference type="Gene3D" id="1.20.5.2950">
    <property type="match status" value="1"/>
</dbReference>
<evidence type="ECO:0000256" key="1">
    <source>
        <dbReference type="SAM" id="Coils"/>
    </source>
</evidence>
<proteinExistence type="predicted"/>
<protein>
    <submittedName>
        <fullName evidence="2">Putative V-type ATP synthase subunit E</fullName>
    </submittedName>
</protein>
<dbReference type="EMBL" id="FWDM01000003">
    <property type="protein sequence ID" value="SLM10149.1"/>
    <property type="molecule type" value="Genomic_DNA"/>
</dbReference>